<organism evidence="4 5">
    <name type="scientific">Actinophytocola glycyrrhizae</name>
    <dbReference type="NCBI Taxonomy" id="2044873"/>
    <lineage>
        <taxon>Bacteria</taxon>
        <taxon>Bacillati</taxon>
        <taxon>Actinomycetota</taxon>
        <taxon>Actinomycetes</taxon>
        <taxon>Pseudonocardiales</taxon>
        <taxon>Pseudonocardiaceae</taxon>
    </lineage>
</organism>
<name>A0ABV9S6Y8_9PSEU</name>
<keyword evidence="5" id="KW-1185">Reference proteome</keyword>
<keyword evidence="2" id="KW-0812">Transmembrane</keyword>
<feature type="region of interest" description="Disordered" evidence="1">
    <location>
        <begin position="29"/>
        <end position="51"/>
    </location>
</feature>
<dbReference type="Proteomes" id="UP001595859">
    <property type="component" value="Unassembled WGS sequence"/>
</dbReference>
<evidence type="ECO:0000256" key="2">
    <source>
        <dbReference type="SAM" id="Phobius"/>
    </source>
</evidence>
<protein>
    <submittedName>
        <fullName evidence="4">DUF4142 domain-containing protein</fullName>
    </submittedName>
</protein>
<dbReference type="Pfam" id="PF13628">
    <property type="entry name" value="DUF4142"/>
    <property type="match status" value="1"/>
</dbReference>
<evidence type="ECO:0000256" key="1">
    <source>
        <dbReference type="SAM" id="MobiDB-lite"/>
    </source>
</evidence>
<proteinExistence type="predicted"/>
<keyword evidence="2" id="KW-0472">Membrane</keyword>
<dbReference type="EMBL" id="JBHSIS010000007">
    <property type="protein sequence ID" value="MFC4855331.1"/>
    <property type="molecule type" value="Genomic_DNA"/>
</dbReference>
<evidence type="ECO:0000259" key="3">
    <source>
        <dbReference type="Pfam" id="PF13628"/>
    </source>
</evidence>
<feature type="transmembrane region" description="Helical" evidence="2">
    <location>
        <begin position="244"/>
        <end position="265"/>
    </location>
</feature>
<sequence length="268" mass="27772">MAVTLLVLLIPLACSALGLGTRVASGLPSLPGSASPAARPGDGEEATTGPVTDEAFLISVRQTSRWAIPAGQQAQRQADNALMSDIGRGLAEDLTTLDDEAGAIATRLELTLPDQASEEQQRWLAQLGGMSGADYNLAFVNRLRGALGELFLVAAHTRAGSWDDEVRAFASLVNDVVDRHMTDLENTGLVTDNAPPEPTRDASITEPAVGPATSTPEVTPVASTSTAGGASAHRGSGGSLPRNLWLIALVCLAEAGLTVGLVRFARSR</sequence>
<feature type="region of interest" description="Disordered" evidence="1">
    <location>
        <begin position="187"/>
        <end position="237"/>
    </location>
</feature>
<comment type="caution">
    <text evidence="4">The sequence shown here is derived from an EMBL/GenBank/DDBJ whole genome shotgun (WGS) entry which is preliminary data.</text>
</comment>
<keyword evidence="2" id="KW-1133">Transmembrane helix</keyword>
<dbReference type="RefSeq" id="WP_378057280.1">
    <property type="nucleotide sequence ID" value="NZ_JBHSIS010000007.1"/>
</dbReference>
<gene>
    <name evidence="4" type="ORF">ACFPCV_17620</name>
</gene>
<feature type="compositionally biased region" description="Low complexity" evidence="1">
    <location>
        <begin position="222"/>
        <end position="234"/>
    </location>
</feature>
<reference evidence="5" key="1">
    <citation type="journal article" date="2019" name="Int. J. Syst. Evol. Microbiol.">
        <title>The Global Catalogue of Microorganisms (GCM) 10K type strain sequencing project: providing services to taxonomists for standard genome sequencing and annotation.</title>
        <authorList>
            <consortium name="The Broad Institute Genomics Platform"/>
            <consortium name="The Broad Institute Genome Sequencing Center for Infectious Disease"/>
            <person name="Wu L."/>
            <person name="Ma J."/>
        </authorList>
    </citation>
    <scope>NUCLEOTIDE SEQUENCE [LARGE SCALE GENOMIC DNA]</scope>
    <source>
        <strain evidence="5">ZS-22-S1</strain>
    </source>
</reference>
<evidence type="ECO:0000313" key="5">
    <source>
        <dbReference type="Proteomes" id="UP001595859"/>
    </source>
</evidence>
<feature type="domain" description="DUF4142" evidence="3">
    <location>
        <begin position="52"/>
        <end position="185"/>
    </location>
</feature>
<dbReference type="InterPro" id="IPR025419">
    <property type="entry name" value="DUF4142"/>
</dbReference>
<feature type="compositionally biased region" description="Low complexity" evidence="1">
    <location>
        <begin position="29"/>
        <end position="40"/>
    </location>
</feature>
<evidence type="ECO:0000313" key="4">
    <source>
        <dbReference type="EMBL" id="MFC4855331.1"/>
    </source>
</evidence>
<accession>A0ABV9S6Y8</accession>